<dbReference type="AlphaFoldDB" id="A0A518ITN3"/>
<dbReference type="Proteomes" id="UP000316770">
    <property type="component" value="Chromosome"/>
</dbReference>
<dbReference type="PANTHER" id="PTHR22946">
    <property type="entry name" value="DIENELACTONE HYDROLASE DOMAIN-CONTAINING PROTEIN-RELATED"/>
    <property type="match status" value="1"/>
</dbReference>
<evidence type="ECO:0000256" key="2">
    <source>
        <dbReference type="ARBA" id="ARBA00022729"/>
    </source>
</evidence>
<evidence type="ECO:0000259" key="5">
    <source>
        <dbReference type="Pfam" id="PF22244"/>
    </source>
</evidence>
<dbReference type="Gene3D" id="3.40.50.1820">
    <property type="entry name" value="alpha/beta hydrolase"/>
    <property type="match status" value="1"/>
</dbReference>
<evidence type="ECO:0000256" key="3">
    <source>
        <dbReference type="ARBA" id="ARBA00022801"/>
    </source>
</evidence>
<dbReference type="SUPFAM" id="SSF53474">
    <property type="entry name" value="alpha/beta-Hydrolases"/>
    <property type="match status" value="1"/>
</dbReference>
<feature type="domain" description="4-O-methyl-glucuronoyl methylesterase-like" evidence="5">
    <location>
        <begin position="182"/>
        <end position="304"/>
    </location>
</feature>
<feature type="signal peptide" evidence="4">
    <location>
        <begin position="1"/>
        <end position="20"/>
    </location>
</feature>
<keyword evidence="2 4" id="KW-0732">Signal</keyword>
<evidence type="ECO:0000313" key="7">
    <source>
        <dbReference type="Proteomes" id="UP000316770"/>
    </source>
</evidence>
<keyword evidence="1" id="KW-0719">Serine esterase</keyword>
<evidence type="ECO:0000256" key="1">
    <source>
        <dbReference type="ARBA" id="ARBA00022487"/>
    </source>
</evidence>
<reference evidence="6 7" key="1">
    <citation type="submission" date="2019-02" db="EMBL/GenBank/DDBJ databases">
        <title>Deep-cultivation of Planctomycetes and their phenomic and genomic characterization uncovers novel biology.</title>
        <authorList>
            <person name="Wiegand S."/>
            <person name="Jogler M."/>
            <person name="Boedeker C."/>
            <person name="Pinto D."/>
            <person name="Vollmers J."/>
            <person name="Rivas-Marin E."/>
            <person name="Kohn T."/>
            <person name="Peeters S.H."/>
            <person name="Heuer A."/>
            <person name="Rast P."/>
            <person name="Oberbeckmann S."/>
            <person name="Bunk B."/>
            <person name="Jeske O."/>
            <person name="Meyerdierks A."/>
            <person name="Storesund J.E."/>
            <person name="Kallscheuer N."/>
            <person name="Luecker S."/>
            <person name="Lage O.M."/>
            <person name="Pohl T."/>
            <person name="Merkel B.J."/>
            <person name="Hornburger P."/>
            <person name="Mueller R.-W."/>
            <person name="Bruemmer F."/>
            <person name="Labrenz M."/>
            <person name="Spormann A.M."/>
            <person name="Op den Camp H."/>
            <person name="Overmann J."/>
            <person name="Amann R."/>
            <person name="Jetten M.S.M."/>
            <person name="Mascher T."/>
            <person name="Medema M.H."/>
            <person name="Devos D.P."/>
            <person name="Kaster A.-K."/>
            <person name="Ovreas L."/>
            <person name="Rohde M."/>
            <person name="Galperin M.Y."/>
            <person name="Jogler C."/>
        </authorList>
    </citation>
    <scope>NUCLEOTIDE SEQUENCE [LARGE SCALE GENOMIC DNA]</scope>
    <source>
        <strain evidence="6 7">Mal33</strain>
    </source>
</reference>
<organism evidence="6 7">
    <name type="scientific">Rosistilla oblonga</name>
    <dbReference type="NCBI Taxonomy" id="2527990"/>
    <lineage>
        <taxon>Bacteria</taxon>
        <taxon>Pseudomonadati</taxon>
        <taxon>Planctomycetota</taxon>
        <taxon>Planctomycetia</taxon>
        <taxon>Pirellulales</taxon>
        <taxon>Pirellulaceae</taxon>
        <taxon>Rosistilla</taxon>
    </lineage>
</organism>
<feature type="chain" id="PRO_5022006415" evidence="4">
    <location>
        <begin position="21"/>
        <end position="379"/>
    </location>
</feature>
<protein>
    <submittedName>
        <fullName evidence="6">Alpha/beta hydrolase family protein</fullName>
    </submittedName>
</protein>
<dbReference type="GO" id="GO:0052689">
    <property type="term" value="F:carboxylic ester hydrolase activity"/>
    <property type="evidence" value="ECO:0007669"/>
    <property type="project" value="UniProtKB-KW"/>
</dbReference>
<gene>
    <name evidence="6" type="ORF">Mal33_24280</name>
</gene>
<accession>A0A518ITN3</accession>
<dbReference type="InterPro" id="IPR054579">
    <property type="entry name" value="GCE-like_dom"/>
</dbReference>
<evidence type="ECO:0000256" key="4">
    <source>
        <dbReference type="SAM" id="SignalP"/>
    </source>
</evidence>
<proteinExistence type="predicted"/>
<sequence precursor="true">MMKSVSMLLAFLLVPAFAFAQNRVQPELMEVPEIRSSWDDLTEGIATKEDWIARREVLKQRYLDLLGDQHKPEKPPLDLIVHEDVVVDGLYRRQWISYAVEADERAHAYLGTPLELDGKAPAIVALHGTYQHGSKRAAGLIDNPDKAYLDHLCRRGYVVIAPEHFVSGERTPAAGPYDTAAFYEKHPQWTAVGKFTYEHSIAIDVLQSLPQVDAQRIGALGHSLGGHGTFFLAAYDDRIQASACNCGASFFRHNPNVEGWGRNRWYIYFKPIREGLLKGELPPIDFHEIIALIAPRAFLDVSGLNDGHTPTQKQRLLMLMKIMDVYELNGVPENLGFYVHGRKHSVAHESRQLIYGWMDAHLKPAEATQTHLVVPAAEE</sequence>
<dbReference type="InterPro" id="IPR050261">
    <property type="entry name" value="FrsA_esterase"/>
</dbReference>
<name>A0A518ITN3_9BACT</name>
<dbReference type="Pfam" id="PF22244">
    <property type="entry name" value="GCE_fung"/>
    <property type="match status" value="1"/>
</dbReference>
<dbReference type="PANTHER" id="PTHR22946:SF9">
    <property type="entry name" value="POLYKETIDE TRANSFERASE AF380"/>
    <property type="match status" value="1"/>
</dbReference>
<keyword evidence="7" id="KW-1185">Reference proteome</keyword>
<keyword evidence="3 6" id="KW-0378">Hydrolase</keyword>
<evidence type="ECO:0000313" key="6">
    <source>
        <dbReference type="EMBL" id="QDV56438.1"/>
    </source>
</evidence>
<dbReference type="EMBL" id="CP036318">
    <property type="protein sequence ID" value="QDV56438.1"/>
    <property type="molecule type" value="Genomic_DNA"/>
</dbReference>
<dbReference type="RefSeq" id="WP_197453193.1">
    <property type="nucleotide sequence ID" value="NZ_CP036318.1"/>
</dbReference>
<dbReference type="InterPro" id="IPR029058">
    <property type="entry name" value="AB_hydrolase_fold"/>
</dbReference>